<sequence length="1074" mass="113119">MTTAVSKSDSPRIGRKQGRQAADYLAKQSRTLESSQAAHAMSNHSSPIPGEEEVGDSEFDWTIRGGISAPNIPLPTAPTPATGADDGVSRSSTMSTDRSLHVGSIDISQELLSIPLTVDSRDAIVESLIHKFGKASERRLGRIVDYELRQRGRSPSLAQTEGRHEEDDNPSGSDSTSTESSVKRVLESIIPRTVSSGSLSLRRRHSKSVDAPATRDGGGDRPPRPSFIAENTTNESGNQERQDTSGTEGDIEDNPPSGAADPCRRERRRSGRRSLSLSQERPLADAHRVEGEGDRPLTADTTKAASSPTPRKVSPLLKRLQERAYVSSAFGKSPTSDSAAGDAGAWGRPMSMYSLDFGTGGELSASSNHTPAAVSIVNHSSNNSNPVGQGRLLIPGTQVGRVKAFKEKFEQHGAASMARPQVIRTRANRAMSVLSSPSKSPGASPVSLRSQLSAAPATLTNTSDNRPNSVLSGSINGTPDAKKQATAGQQQSPSPIVCDPSDGGDSRGSSPSSTTSASSAFSPSTTSISHESASRSDAAANAGSSSDHSLPPHHRSPAERARRRQSNTLKVIQNSGLVRDRLLQLYTASAPSQLLSASKHNQTEDPARRGKQYLEGELGIDFSAYAASPTPKEMVKIEPKGIERVKSMSSEADSLCTSPLPTRSSVDLAELVEAASRAQGERSIVAPQLIDQVVASATPTPFDATGDGAPQQVVTVSPETPASSMDMESYDGDSSTPEYYRLLRKQGIDNPAEYVRSRPLKWIGASPAMSSPSSDNISSGSSSNISSSSLRESPMPAPGSDVAKHTTSVEVNHASPSAGPSTSLPAVGKGKEADNGTGSGGSLNDGPLLSQGTVAGGPLREAASDQASDSAEDTENIAPNTTNHISVVALAAGDGPAISTDPATDTPAGSTKGTLKMQQRVSTPFDPKVVFSLSSSNDTVNQDSSANSREPVRASRYISQQRAHRSATLGNDPAADDVHSSVSSIYLLPFEEPTSGPATPYTTIRSSTVLAPSVISTIPGVHNEVEYELELERQNDSRYSSIKAIPYEPTAGPTRIQKSTQPFRRQANPWQQQQ</sequence>
<feature type="non-terminal residue" evidence="1">
    <location>
        <position position="1074"/>
    </location>
</feature>
<evidence type="ECO:0000313" key="1">
    <source>
        <dbReference type="EMBL" id="KAJ1679001.1"/>
    </source>
</evidence>
<evidence type="ECO:0000313" key="2">
    <source>
        <dbReference type="Proteomes" id="UP001145114"/>
    </source>
</evidence>
<organism evidence="1 2">
    <name type="scientific">Spiromyces aspiralis</name>
    <dbReference type="NCBI Taxonomy" id="68401"/>
    <lineage>
        <taxon>Eukaryota</taxon>
        <taxon>Fungi</taxon>
        <taxon>Fungi incertae sedis</taxon>
        <taxon>Zoopagomycota</taxon>
        <taxon>Kickxellomycotina</taxon>
        <taxon>Kickxellomycetes</taxon>
        <taxon>Kickxellales</taxon>
        <taxon>Kickxellaceae</taxon>
        <taxon>Spiromyces</taxon>
    </lineage>
</organism>
<protein>
    <submittedName>
        <fullName evidence="1">Uncharacterized protein</fullName>
    </submittedName>
</protein>
<dbReference type="Proteomes" id="UP001145114">
    <property type="component" value="Unassembled WGS sequence"/>
</dbReference>
<name>A0ACC1HUJ9_9FUNG</name>
<proteinExistence type="predicted"/>
<reference evidence="1" key="1">
    <citation type="submission" date="2022-06" db="EMBL/GenBank/DDBJ databases">
        <title>Phylogenomic reconstructions and comparative analyses of Kickxellomycotina fungi.</title>
        <authorList>
            <person name="Reynolds N.K."/>
            <person name="Stajich J.E."/>
            <person name="Barry K."/>
            <person name="Grigoriev I.V."/>
            <person name="Crous P."/>
            <person name="Smith M.E."/>
        </authorList>
    </citation>
    <scope>NUCLEOTIDE SEQUENCE</scope>
    <source>
        <strain evidence="1">RSA 2271</strain>
    </source>
</reference>
<gene>
    <name evidence="1" type="ORF">EV182_002929</name>
</gene>
<accession>A0ACC1HUJ9</accession>
<dbReference type="EMBL" id="JAMZIH010000680">
    <property type="protein sequence ID" value="KAJ1679001.1"/>
    <property type="molecule type" value="Genomic_DNA"/>
</dbReference>
<keyword evidence="2" id="KW-1185">Reference proteome</keyword>
<comment type="caution">
    <text evidence="1">The sequence shown here is derived from an EMBL/GenBank/DDBJ whole genome shotgun (WGS) entry which is preliminary data.</text>
</comment>